<dbReference type="EMBL" id="JAFELM010000013">
    <property type="protein sequence ID" value="MBM6616535.1"/>
    <property type="molecule type" value="Genomic_DNA"/>
</dbReference>
<dbReference type="RefSeq" id="WP_204201924.1">
    <property type="nucleotide sequence ID" value="NZ_JAFELM010000013.1"/>
</dbReference>
<sequence length="137" mass="16718">MLTVRNAENYLKHQMKNTKDVKQVWVEFKRFAQMPIEDEDDVEVLFQCGLKEDTFFCLEFVRQFTVYEGDEYSHMEQLHCEFTFEPMEELQDLQATEWYFETEEGIEEYFDNIESLEEFKATLNYTPLQLKIYQEEI</sequence>
<comment type="caution">
    <text evidence="1">The sequence shown here is derived from an EMBL/GenBank/DDBJ whole genome shotgun (WGS) entry which is preliminary data.</text>
</comment>
<keyword evidence="2" id="KW-1185">Reference proteome</keyword>
<proteinExistence type="predicted"/>
<protein>
    <submittedName>
        <fullName evidence="1">Uncharacterized protein</fullName>
    </submittedName>
</protein>
<dbReference type="Proteomes" id="UP001518925">
    <property type="component" value="Unassembled WGS sequence"/>
</dbReference>
<name>A0ABS2DDJ8_9BACI</name>
<reference evidence="1 2" key="1">
    <citation type="submission" date="2021-02" db="EMBL/GenBank/DDBJ databases">
        <title>Bacillus sp. RD4P76, an endophyte from a halophyte.</title>
        <authorList>
            <person name="Sun J.-Q."/>
        </authorList>
    </citation>
    <scope>NUCLEOTIDE SEQUENCE [LARGE SCALE GENOMIC DNA]</scope>
    <source>
        <strain evidence="1 2">RD4P76</strain>
    </source>
</reference>
<accession>A0ABS2DDJ8</accession>
<gene>
    <name evidence="1" type="ORF">JR050_02415</name>
</gene>
<evidence type="ECO:0000313" key="1">
    <source>
        <dbReference type="EMBL" id="MBM6616535.1"/>
    </source>
</evidence>
<organism evidence="1 2">
    <name type="scientific">Bacillus suaedaesalsae</name>
    <dbReference type="NCBI Taxonomy" id="2810349"/>
    <lineage>
        <taxon>Bacteria</taxon>
        <taxon>Bacillati</taxon>
        <taxon>Bacillota</taxon>
        <taxon>Bacilli</taxon>
        <taxon>Bacillales</taxon>
        <taxon>Bacillaceae</taxon>
        <taxon>Bacillus</taxon>
    </lineage>
</organism>
<evidence type="ECO:0000313" key="2">
    <source>
        <dbReference type="Proteomes" id="UP001518925"/>
    </source>
</evidence>